<reference evidence="1 2" key="1">
    <citation type="journal article" date="2017" name="Genome Biol. Evol.">
        <title>Phytophthora megakarya and P. palmivora, closely related causal agents of cacao black pod rot, underwent increases in genome sizes and gene numbers by different mechanisms.</title>
        <authorList>
            <person name="Ali S.S."/>
            <person name="Shao J."/>
            <person name="Lary D.J."/>
            <person name="Kronmiller B."/>
            <person name="Shen D."/>
            <person name="Strem M.D."/>
            <person name="Amoako-Attah I."/>
            <person name="Akrofi A.Y."/>
            <person name="Begoude B.A."/>
            <person name="Ten Hoopen G.M."/>
            <person name="Coulibaly K."/>
            <person name="Kebe B.I."/>
            <person name="Melnick R.L."/>
            <person name="Guiltinan M.J."/>
            <person name="Tyler B.M."/>
            <person name="Meinhardt L.W."/>
            <person name="Bailey B.A."/>
        </authorList>
    </citation>
    <scope>NUCLEOTIDE SEQUENCE [LARGE SCALE GENOMIC DNA]</scope>
    <source>
        <strain evidence="2">sbr112.9</strain>
    </source>
</reference>
<comment type="caution">
    <text evidence="1">The sequence shown here is derived from an EMBL/GenBank/DDBJ whole genome shotgun (WGS) entry which is preliminary data.</text>
</comment>
<dbReference type="Proteomes" id="UP000237271">
    <property type="component" value="Unassembled WGS sequence"/>
</dbReference>
<keyword evidence="2" id="KW-1185">Reference proteome</keyword>
<sequence length="131" mass="14694">MEPLNIPGRFSLSLSFRFKLLDLLLHSRHLLFPASVDFESPTRTLRIRFGFTLFFGGTLSLMNIYILRSSFCFSPGDLCMNQAIREFLDLAACIQITLFPESLTLQGIQASSGEELSLLLLHTGLPLLLLS</sequence>
<dbReference type="AlphaFoldDB" id="A0A2P4Y4E8"/>
<evidence type="ECO:0000313" key="2">
    <source>
        <dbReference type="Proteomes" id="UP000237271"/>
    </source>
</evidence>
<evidence type="ECO:0000313" key="1">
    <source>
        <dbReference type="EMBL" id="POM72695.1"/>
    </source>
</evidence>
<accession>A0A2P4Y4E8</accession>
<gene>
    <name evidence="1" type="ORF">PHPALM_10553</name>
</gene>
<proteinExistence type="predicted"/>
<organism evidence="1 2">
    <name type="scientific">Phytophthora palmivora</name>
    <dbReference type="NCBI Taxonomy" id="4796"/>
    <lineage>
        <taxon>Eukaryota</taxon>
        <taxon>Sar</taxon>
        <taxon>Stramenopiles</taxon>
        <taxon>Oomycota</taxon>
        <taxon>Peronosporomycetes</taxon>
        <taxon>Peronosporales</taxon>
        <taxon>Peronosporaceae</taxon>
        <taxon>Phytophthora</taxon>
    </lineage>
</organism>
<protein>
    <submittedName>
        <fullName evidence="1">Uncharacterized protein</fullName>
    </submittedName>
</protein>
<dbReference type="EMBL" id="NCKW01005557">
    <property type="protein sequence ID" value="POM72695.1"/>
    <property type="molecule type" value="Genomic_DNA"/>
</dbReference>
<name>A0A2P4Y4E8_9STRA</name>